<dbReference type="InterPro" id="IPR002048">
    <property type="entry name" value="EF_hand_dom"/>
</dbReference>
<keyword evidence="3" id="KW-1185">Reference proteome</keyword>
<organism evidence="2 3">
    <name type="scientific">Lacipirellula parvula</name>
    <dbReference type="NCBI Taxonomy" id="2650471"/>
    <lineage>
        <taxon>Bacteria</taxon>
        <taxon>Pseudomonadati</taxon>
        <taxon>Planctomycetota</taxon>
        <taxon>Planctomycetia</taxon>
        <taxon>Pirellulales</taxon>
        <taxon>Lacipirellulaceae</taxon>
        <taxon>Lacipirellula</taxon>
    </lineage>
</organism>
<proteinExistence type="predicted"/>
<dbReference type="Gene3D" id="1.10.238.10">
    <property type="entry name" value="EF-hand"/>
    <property type="match status" value="1"/>
</dbReference>
<sequence>MRRRIAEYAPVTLLCIVALWQMVQLSRFPERARWKGGGFGMYSELYSLRHFCRFDDDRSDELSREEYQAAVREFMHAGREERIDLLFADLQRRGQPIEQIIVARKRLERDGDQYRVGYVRGSEYPPAAEAR</sequence>
<dbReference type="GO" id="GO:0005509">
    <property type="term" value="F:calcium ion binding"/>
    <property type="evidence" value="ECO:0007669"/>
    <property type="project" value="InterPro"/>
</dbReference>
<evidence type="ECO:0000259" key="1">
    <source>
        <dbReference type="PROSITE" id="PS50222"/>
    </source>
</evidence>
<dbReference type="EMBL" id="AP021861">
    <property type="protein sequence ID" value="BBO31456.1"/>
    <property type="molecule type" value="Genomic_DNA"/>
</dbReference>
<protein>
    <recommendedName>
        <fullName evidence="1">EF-hand domain-containing protein</fullName>
    </recommendedName>
</protein>
<dbReference type="KEGG" id="lpav:PLANPX_1068"/>
<dbReference type="PROSITE" id="PS00018">
    <property type="entry name" value="EF_HAND_1"/>
    <property type="match status" value="1"/>
</dbReference>
<dbReference type="AlphaFoldDB" id="A0A5K7XAU2"/>
<reference evidence="3" key="1">
    <citation type="submission" date="2019-10" db="EMBL/GenBank/DDBJ databases">
        <title>Lacipirellula parvula gen. nov., sp. nov., representing a lineage of planctomycetes widespread in freshwater anoxic habitats, and description of the family Lacipirellulaceae.</title>
        <authorList>
            <person name="Dedysh S.N."/>
            <person name="Kulichevskaya I.S."/>
            <person name="Beletsky A.V."/>
            <person name="Rakitin A.L."/>
            <person name="Mardanov A.V."/>
            <person name="Ivanova A.A."/>
            <person name="Saltykova V.X."/>
            <person name="Rijpstra W.I.C."/>
            <person name="Sinninghe Damste J.S."/>
            <person name="Ravin N.V."/>
        </authorList>
    </citation>
    <scope>NUCLEOTIDE SEQUENCE [LARGE SCALE GENOMIC DNA]</scope>
    <source>
        <strain evidence="3">PX69</strain>
    </source>
</reference>
<dbReference type="InterPro" id="IPR018247">
    <property type="entry name" value="EF_Hand_1_Ca_BS"/>
</dbReference>
<accession>A0A5K7XAU2</accession>
<name>A0A5K7XAU2_9BACT</name>
<gene>
    <name evidence="2" type="ORF">PLANPX_1068</name>
</gene>
<dbReference type="RefSeq" id="WP_152097600.1">
    <property type="nucleotide sequence ID" value="NZ_AP021861.1"/>
</dbReference>
<feature type="domain" description="EF-hand" evidence="1">
    <location>
        <begin position="42"/>
        <end position="77"/>
    </location>
</feature>
<evidence type="ECO:0000313" key="2">
    <source>
        <dbReference type="EMBL" id="BBO31456.1"/>
    </source>
</evidence>
<evidence type="ECO:0000313" key="3">
    <source>
        <dbReference type="Proteomes" id="UP000326837"/>
    </source>
</evidence>
<dbReference type="Proteomes" id="UP000326837">
    <property type="component" value="Chromosome"/>
</dbReference>
<dbReference type="PROSITE" id="PS50222">
    <property type="entry name" value="EF_HAND_2"/>
    <property type="match status" value="1"/>
</dbReference>